<reference evidence="2 3" key="1">
    <citation type="submission" date="2015-06" db="EMBL/GenBank/DDBJ databases">
        <title>Draft genome of the ant-associated black yeast Phialophora attae CBS 131958.</title>
        <authorList>
            <person name="Moreno L.F."/>
            <person name="Stielow B.J."/>
            <person name="de Hoog S."/>
            <person name="Vicente V.A."/>
            <person name="Weiss V.A."/>
            <person name="de Vries M."/>
            <person name="Cruz L.M."/>
            <person name="Souza E.M."/>
        </authorList>
    </citation>
    <scope>NUCLEOTIDE SEQUENCE [LARGE SCALE GENOMIC DNA]</scope>
    <source>
        <strain evidence="2 3">CBS 131958</strain>
    </source>
</reference>
<dbReference type="EMBL" id="LFJN01000016">
    <property type="protein sequence ID" value="KPI39003.1"/>
    <property type="molecule type" value="Genomic_DNA"/>
</dbReference>
<dbReference type="GO" id="GO:0006401">
    <property type="term" value="P:RNA catabolic process"/>
    <property type="evidence" value="ECO:0007669"/>
    <property type="project" value="InterPro"/>
</dbReference>
<dbReference type="RefSeq" id="XP_017998966.1">
    <property type="nucleotide sequence ID" value="XM_018144666.1"/>
</dbReference>
<dbReference type="AlphaFoldDB" id="A0A0N1HSB5"/>
<dbReference type="InterPro" id="IPR013924">
    <property type="entry name" value="RNase_H2_suC"/>
</dbReference>
<dbReference type="Pfam" id="PF08615">
    <property type="entry name" value="RNase_H2_suC"/>
    <property type="match status" value="1"/>
</dbReference>
<accession>A0A0N1HSB5</accession>
<dbReference type="STRING" id="1664694.A0A0N1HSB5"/>
<dbReference type="OrthoDB" id="6222486at2759"/>
<feature type="region of interest" description="Disordered" evidence="1">
    <location>
        <begin position="89"/>
        <end position="119"/>
    </location>
</feature>
<organism evidence="2 3">
    <name type="scientific">Cyphellophora attinorum</name>
    <dbReference type="NCBI Taxonomy" id="1664694"/>
    <lineage>
        <taxon>Eukaryota</taxon>
        <taxon>Fungi</taxon>
        <taxon>Dikarya</taxon>
        <taxon>Ascomycota</taxon>
        <taxon>Pezizomycotina</taxon>
        <taxon>Eurotiomycetes</taxon>
        <taxon>Chaetothyriomycetidae</taxon>
        <taxon>Chaetothyriales</taxon>
        <taxon>Cyphellophoraceae</taxon>
        <taxon>Cyphellophora</taxon>
    </lineage>
</organism>
<dbReference type="PANTHER" id="PTHR47204:SF1">
    <property type="entry name" value="RIBONUCLEASE H2 SUBUNIT C"/>
    <property type="match status" value="1"/>
</dbReference>
<protein>
    <submittedName>
        <fullName evidence="2">Uncharacterized protein</fullName>
    </submittedName>
</protein>
<evidence type="ECO:0000313" key="2">
    <source>
        <dbReference type="EMBL" id="KPI39003.1"/>
    </source>
</evidence>
<name>A0A0N1HSB5_9EURO</name>
<dbReference type="GeneID" id="28736546"/>
<dbReference type="CDD" id="cd09271">
    <property type="entry name" value="RNase_H2-C"/>
    <property type="match status" value="1"/>
</dbReference>
<dbReference type="GO" id="GO:0032299">
    <property type="term" value="C:ribonuclease H2 complex"/>
    <property type="evidence" value="ECO:0007669"/>
    <property type="project" value="InterPro"/>
</dbReference>
<dbReference type="VEuPathDB" id="FungiDB:AB675_4522"/>
<evidence type="ECO:0000313" key="3">
    <source>
        <dbReference type="Proteomes" id="UP000038010"/>
    </source>
</evidence>
<gene>
    <name evidence="2" type="ORF">AB675_4522</name>
</gene>
<dbReference type="Gene3D" id="2.40.128.680">
    <property type="match status" value="1"/>
</dbReference>
<keyword evidence="3" id="KW-1185">Reference proteome</keyword>
<dbReference type="PANTHER" id="PTHR47204">
    <property type="entry name" value="OS02G0168900 PROTEIN"/>
    <property type="match status" value="1"/>
</dbReference>
<proteinExistence type="predicted"/>
<dbReference type="Proteomes" id="UP000038010">
    <property type="component" value="Unassembled WGS sequence"/>
</dbReference>
<comment type="caution">
    <text evidence="2">The sequence shown here is derived from an EMBL/GenBank/DDBJ whole genome shotgun (WGS) entry which is preliminary data.</text>
</comment>
<sequence>MLAIQKAKRADSCTANVLPCRIHHNGPTKVTKRYWQVTTEKDGCKTAYFRGRRLKGVAVPVPEGYEGEHEINEADAVQLNRPGLVVKSTEHKAVAPQPTFAAARDSDDEDEESEEPPKLLETISEIKEMIVWDHDRQPTSDDAFLKGVDEFIAFADAIHS</sequence>
<evidence type="ECO:0000256" key="1">
    <source>
        <dbReference type="SAM" id="MobiDB-lite"/>
    </source>
</evidence>